<evidence type="ECO:0000313" key="3">
    <source>
        <dbReference type="Proteomes" id="UP001216674"/>
    </source>
</evidence>
<dbReference type="EMBL" id="JARJLM010000315">
    <property type="protein sequence ID" value="MDF3834911.1"/>
    <property type="molecule type" value="Genomic_DNA"/>
</dbReference>
<keyword evidence="3" id="KW-1185">Reference proteome</keyword>
<feature type="compositionally biased region" description="Basic and acidic residues" evidence="1">
    <location>
        <begin position="14"/>
        <end position="30"/>
    </location>
</feature>
<feature type="region of interest" description="Disordered" evidence="1">
    <location>
        <begin position="193"/>
        <end position="217"/>
    </location>
</feature>
<proteinExistence type="predicted"/>
<dbReference type="Proteomes" id="UP001216674">
    <property type="component" value="Unassembled WGS sequence"/>
</dbReference>
<comment type="caution">
    <text evidence="2">The sequence shown here is derived from an EMBL/GenBank/DDBJ whole genome shotgun (WGS) entry which is preliminary data.</text>
</comment>
<evidence type="ECO:0000256" key="1">
    <source>
        <dbReference type="SAM" id="MobiDB-lite"/>
    </source>
</evidence>
<protein>
    <submittedName>
        <fullName evidence="2">Uncharacterized protein</fullName>
    </submittedName>
</protein>
<sequence>MAASERPGPGRAQGEAKRSNTRKVDFERASADTPSGVATVYYRNNSGGLSLGFTRLSPAEGVQMTILSDRGDELPVDPDCNDRWEIFGKAGERYQIVLRNTGRSAYEVVSTVDGRDVISGRPGSYANHGYLIYPGDTLVINGFRKNEREVTEFRFASVADSCAASSRHGDTANVGVIGVALFVERDALEAERRRNANPLPTSRQPPPTAIISTSRCC</sequence>
<reference evidence="2 3" key="1">
    <citation type="submission" date="2023-03" db="EMBL/GenBank/DDBJ databases">
        <title>Draft assemblies of triclosan tolerant bacteria isolated from returned activated sludge.</title>
        <authorList>
            <person name="Van Hamelsveld S."/>
        </authorList>
    </citation>
    <scope>NUCLEOTIDE SEQUENCE [LARGE SCALE GENOMIC DNA]</scope>
    <source>
        <strain evidence="2 3">GW210010_S58</strain>
    </source>
</reference>
<name>A0ABT6ATB3_9BURK</name>
<gene>
    <name evidence="2" type="ORF">P3W85_18385</name>
</gene>
<accession>A0ABT6ATB3</accession>
<evidence type="ECO:0000313" key="2">
    <source>
        <dbReference type="EMBL" id="MDF3834911.1"/>
    </source>
</evidence>
<dbReference type="RefSeq" id="WP_276265845.1">
    <property type="nucleotide sequence ID" value="NZ_JARJLM010000315.1"/>
</dbReference>
<organism evidence="2 3">
    <name type="scientific">Cupriavidus basilensis</name>
    <dbReference type="NCBI Taxonomy" id="68895"/>
    <lineage>
        <taxon>Bacteria</taxon>
        <taxon>Pseudomonadati</taxon>
        <taxon>Pseudomonadota</taxon>
        <taxon>Betaproteobacteria</taxon>
        <taxon>Burkholderiales</taxon>
        <taxon>Burkholderiaceae</taxon>
        <taxon>Cupriavidus</taxon>
    </lineage>
</organism>
<feature type="region of interest" description="Disordered" evidence="1">
    <location>
        <begin position="1"/>
        <end position="30"/>
    </location>
</feature>